<dbReference type="STRING" id="1150864.MILUP08_41107"/>
<proteinExistence type="predicted"/>
<feature type="chain" id="PRO_5003630729" evidence="1">
    <location>
        <begin position="21"/>
        <end position="415"/>
    </location>
</feature>
<organism evidence="2 3">
    <name type="scientific">Micromonospora lupini str. Lupac 08</name>
    <dbReference type="NCBI Taxonomy" id="1150864"/>
    <lineage>
        <taxon>Bacteria</taxon>
        <taxon>Bacillati</taxon>
        <taxon>Actinomycetota</taxon>
        <taxon>Actinomycetes</taxon>
        <taxon>Micromonosporales</taxon>
        <taxon>Micromonosporaceae</taxon>
        <taxon>Micromonospora</taxon>
    </lineage>
</organism>
<dbReference type="eggNOG" id="COG3291">
    <property type="taxonomic scope" value="Bacteria"/>
</dbReference>
<keyword evidence="1" id="KW-0732">Signal</keyword>
<accession>I0KX96</accession>
<comment type="caution">
    <text evidence="2">The sequence shown here is derived from an EMBL/GenBank/DDBJ whole genome shotgun (WGS) entry which is preliminary data.</text>
</comment>
<protein>
    <submittedName>
        <fullName evidence="2">Uncharacterized protein</fullName>
    </submittedName>
</protein>
<dbReference type="Proteomes" id="UP000003448">
    <property type="component" value="Unassembled WGS sequence"/>
</dbReference>
<dbReference type="AlphaFoldDB" id="I0KX96"/>
<sequence length="415" mass="43625">MAGAVGALAVLATVPTPARAATWTPEQVVSEAGWSGQDQPFVAVDRDGDSLLAWAGCDSSASSCYDQVKAQTVSADGVWGPIQTLSPLGDSASWPKVASDDDGDSAVVWKQDGLVVGRRMSATGEPGPLQTIATWTAISPAVAVDPTGQALVIWTEIRDGGFTTKARYFGADSSLGPELTLGVGEDPVLAIDRDGTALVVWSEDYQRVVARRVRQGQLSAPRTIAGAATDVRYGGASVALDRDGDAVISYRWSKAGTPSRLRVRQYSHTDTLGSVIAVSPAAHELTLFDELAGDLDGDAVLTWGRWTPEGTQVFGRTLSSAGALGTVTRLGVGDWPKVTLDDDGDGLVTWNNPSPDFSTTRVQARTIGSDGAFGTAEILSPDGRYAQPASSPTGHFSVIWQKTSYPSDIRVRFGQ</sequence>
<reference evidence="3" key="1">
    <citation type="journal article" date="2012" name="J. Bacteriol.">
        <title>Genome Sequence of Micromonospora lupini Lupac 08, Isolated from Root Nodules of Lupinus angustifolius.</title>
        <authorList>
            <person name="Alonso-Vega P."/>
            <person name="Normand P."/>
            <person name="Bacigalupe R."/>
            <person name="Pujic P."/>
            <person name="Lajus A."/>
            <person name="Vallenet D."/>
            <person name="Carro L."/>
            <person name="Coll P."/>
            <person name="Trujillo M.E."/>
        </authorList>
    </citation>
    <scope>NUCLEOTIDE SEQUENCE [LARGE SCALE GENOMIC DNA]</scope>
    <source>
        <strain evidence="3">Lupac 08</strain>
    </source>
</reference>
<dbReference type="EMBL" id="CAIE01000013">
    <property type="protein sequence ID" value="CCH16193.1"/>
    <property type="molecule type" value="Genomic_DNA"/>
</dbReference>
<evidence type="ECO:0000313" key="3">
    <source>
        <dbReference type="Proteomes" id="UP000003448"/>
    </source>
</evidence>
<name>I0KX96_9ACTN</name>
<evidence type="ECO:0000313" key="2">
    <source>
        <dbReference type="EMBL" id="CCH16193.1"/>
    </source>
</evidence>
<feature type="signal peptide" evidence="1">
    <location>
        <begin position="1"/>
        <end position="20"/>
    </location>
</feature>
<dbReference type="RefSeq" id="WP_007455880.1">
    <property type="nucleotide sequence ID" value="NZ_HF570108.1"/>
</dbReference>
<dbReference type="OrthoDB" id="3323099at2"/>
<evidence type="ECO:0000256" key="1">
    <source>
        <dbReference type="SAM" id="SignalP"/>
    </source>
</evidence>
<keyword evidence="3" id="KW-1185">Reference proteome</keyword>
<gene>
    <name evidence="2" type="ORF">MILUP08_41107</name>
</gene>